<evidence type="ECO:0000256" key="1">
    <source>
        <dbReference type="SAM" id="MobiDB-lite"/>
    </source>
</evidence>
<evidence type="ECO:0000313" key="2">
    <source>
        <dbReference type="EMBL" id="GIJ74536.1"/>
    </source>
</evidence>
<comment type="caution">
    <text evidence="2">The sequence shown here is derived from an EMBL/GenBank/DDBJ whole genome shotgun (WGS) entry which is preliminary data.</text>
</comment>
<proteinExistence type="predicted"/>
<reference evidence="2" key="1">
    <citation type="submission" date="2021-01" db="EMBL/GenBank/DDBJ databases">
        <title>Whole genome shotgun sequence of Virgisporangium ochraceum NBRC 16418.</title>
        <authorList>
            <person name="Komaki H."/>
            <person name="Tamura T."/>
        </authorList>
    </citation>
    <scope>NUCLEOTIDE SEQUENCE</scope>
    <source>
        <strain evidence="2">NBRC 16418</strain>
    </source>
</reference>
<feature type="compositionally biased region" description="Low complexity" evidence="1">
    <location>
        <begin position="13"/>
        <end position="29"/>
    </location>
</feature>
<organism evidence="2 3">
    <name type="scientific">Virgisporangium ochraceum</name>
    <dbReference type="NCBI Taxonomy" id="65505"/>
    <lineage>
        <taxon>Bacteria</taxon>
        <taxon>Bacillati</taxon>
        <taxon>Actinomycetota</taxon>
        <taxon>Actinomycetes</taxon>
        <taxon>Micromonosporales</taxon>
        <taxon>Micromonosporaceae</taxon>
        <taxon>Virgisporangium</taxon>
    </lineage>
</organism>
<keyword evidence="3" id="KW-1185">Reference proteome</keyword>
<sequence>MSRQSNLPEPLGGHRPAQRPGAAPAQRQGTVPERRPAGPPIHSARTLDFVDNPGREHWWALLGPAVQRRIAEKVGPAVEWWAYCHQVHKDRPYAVVFGTGGLAVTTPTTNDAGRPAHLLNVRRFVPGSIRHAVVTQRPAARPPAAAGGSAATATDPALGLDADVRGFLGNLPAEAQARLQTPFLSGDPVEDRDWYYTRTGERRLDVWCYLAGRRTVTFLAGYRDAPDGVPPYAATWQLIVRMAEVARR</sequence>
<dbReference type="Proteomes" id="UP000635606">
    <property type="component" value="Unassembled WGS sequence"/>
</dbReference>
<dbReference type="EMBL" id="BOPH01000138">
    <property type="protein sequence ID" value="GIJ74536.1"/>
    <property type="molecule type" value="Genomic_DNA"/>
</dbReference>
<dbReference type="RefSeq" id="WP_203934335.1">
    <property type="nucleotide sequence ID" value="NZ_BOPH01000138.1"/>
</dbReference>
<gene>
    <name evidence="2" type="ORF">Voc01_094530</name>
</gene>
<name>A0A8J4A3M5_9ACTN</name>
<feature type="region of interest" description="Disordered" evidence="1">
    <location>
        <begin position="1"/>
        <end position="42"/>
    </location>
</feature>
<protein>
    <submittedName>
        <fullName evidence="2">Uncharacterized protein</fullName>
    </submittedName>
</protein>
<accession>A0A8J4A3M5</accession>
<evidence type="ECO:0000313" key="3">
    <source>
        <dbReference type="Proteomes" id="UP000635606"/>
    </source>
</evidence>
<dbReference type="AlphaFoldDB" id="A0A8J4A3M5"/>